<keyword evidence="2" id="KW-1185">Reference proteome</keyword>
<dbReference type="RefSeq" id="WP_381504965.1">
    <property type="nucleotide sequence ID" value="NZ_JBHUOM010000023.1"/>
</dbReference>
<organism evidence="1 2">
    <name type="scientific">Spirosoma flavum</name>
    <dbReference type="NCBI Taxonomy" id="2048557"/>
    <lineage>
        <taxon>Bacteria</taxon>
        <taxon>Pseudomonadati</taxon>
        <taxon>Bacteroidota</taxon>
        <taxon>Cytophagia</taxon>
        <taxon>Cytophagales</taxon>
        <taxon>Cytophagaceae</taxon>
        <taxon>Spirosoma</taxon>
    </lineage>
</organism>
<protein>
    <submittedName>
        <fullName evidence="1">Uncharacterized protein</fullName>
    </submittedName>
</protein>
<sequence length="139" mass="15987">MEESYELSENELSDITKYLGELQNGAYTQQLISQSFTSEETDHLFPLITRLLNYGHQTEGSGSDQSDSPNYKGIIDAISLNMDYARKLASQRPFILTTLISKYRKVTKEKKRNDLLSMKIVDMTGYQFQNYLKEIGLIK</sequence>
<proteinExistence type="predicted"/>
<accession>A0ABW6AQ84</accession>
<dbReference type="Proteomes" id="UP001597512">
    <property type="component" value="Unassembled WGS sequence"/>
</dbReference>
<comment type="caution">
    <text evidence="1">The sequence shown here is derived from an EMBL/GenBank/DDBJ whole genome shotgun (WGS) entry which is preliminary data.</text>
</comment>
<name>A0ABW6AQ84_9BACT</name>
<gene>
    <name evidence="1" type="ORF">ACFS25_21105</name>
</gene>
<dbReference type="EMBL" id="JBHUOM010000023">
    <property type="protein sequence ID" value="MFD2936293.1"/>
    <property type="molecule type" value="Genomic_DNA"/>
</dbReference>
<reference evidence="2" key="1">
    <citation type="journal article" date="2019" name="Int. J. Syst. Evol. Microbiol.">
        <title>The Global Catalogue of Microorganisms (GCM) 10K type strain sequencing project: providing services to taxonomists for standard genome sequencing and annotation.</title>
        <authorList>
            <consortium name="The Broad Institute Genomics Platform"/>
            <consortium name="The Broad Institute Genome Sequencing Center for Infectious Disease"/>
            <person name="Wu L."/>
            <person name="Ma J."/>
        </authorList>
    </citation>
    <scope>NUCLEOTIDE SEQUENCE [LARGE SCALE GENOMIC DNA]</scope>
    <source>
        <strain evidence="2">KCTC 52490</strain>
    </source>
</reference>
<evidence type="ECO:0000313" key="2">
    <source>
        <dbReference type="Proteomes" id="UP001597512"/>
    </source>
</evidence>
<evidence type="ECO:0000313" key="1">
    <source>
        <dbReference type="EMBL" id="MFD2936293.1"/>
    </source>
</evidence>